<feature type="compositionally biased region" description="Gly residues" evidence="1">
    <location>
        <begin position="1"/>
        <end position="13"/>
    </location>
</feature>
<reference evidence="2" key="1">
    <citation type="journal article" date="2005" name="PLoS Biol.">
        <title>The genomes of Oryza sativa: a history of duplications.</title>
        <authorList>
            <person name="Yu J."/>
            <person name="Wang J."/>
            <person name="Lin W."/>
            <person name="Li S."/>
            <person name="Li H."/>
            <person name="Zhou J."/>
            <person name="Ni P."/>
            <person name="Dong W."/>
            <person name="Hu S."/>
            <person name="Zeng C."/>
            <person name="Zhang J."/>
            <person name="Zhang Y."/>
            <person name="Li R."/>
            <person name="Xu Z."/>
            <person name="Li S."/>
            <person name="Li X."/>
            <person name="Zheng H."/>
            <person name="Cong L."/>
            <person name="Lin L."/>
            <person name="Yin J."/>
            <person name="Geng J."/>
            <person name="Li G."/>
            <person name="Shi J."/>
            <person name="Liu J."/>
            <person name="Lv H."/>
            <person name="Li J."/>
            <person name="Wang J."/>
            <person name="Deng Y."/>
            <person name="Ran L."/>
            <person name="Shi X."/>
            <person name="Wang X."/>
            <person name="Wu Q."/>
            <person name="Li C."/>
            <person name="Ren X."/>
            <person name="Wang J."/>
            <person name="Wang X."/>
            <person name="Li D."/>
            <person name="Liu D."/>
            <person name="Zhang X."/>
            <person name="Ji Z."/>
            <person name="Zhao W."/>
            <person name="Sun Y."/>
            <person name="Zhang Z."/>
            <person name="Bao J."/>
            <person name="Han Y."/>
            <person name="Dong L."/>
            <person name="Ji J."/>
            <person name="Chen P."/>
            <person name="Wu S."/>
            <person name="Liu J."/>
            <person name="Xiao Y."/>
            <person name="Bu D."/>
            <person name="Tan J."/>
            <person name="Yang L."/>
            <person name="Ye C."/>
            <person name="Zhang J."/>
            <person name="Xu J."/>
            <person name="Zhou Y."/>
            <person name="Yu Y."/>
            <person name="Zhang B."/>
            <person name="Zhuang S."/>
            <person name="Wei H."/>
            <person name="Liu B."/>
            <person name="Lei M."/>
            <person name="Yu H."/>
            <person name="Li Y."/>
            <person name="Xu H."/>
            <person name="Wei S."/>
            <person name="He X."/>
            <person name="Fang L."/>
            <person name="Zhang Z."/>
            <person name="Zhang Y."/>
            <person name="Huang X."/>
            <person name="Su Z."/>
            <person name="Tong W."/>
            <person name="Li J."/>
            <person name="Tong Z."/>
            <person name="Li S."/>
            <person name="Ye J."/>
            <person name="Wang L."/>
            <person name="Fang L."/>
            <person name="Lei T."/>
            <person name="Chen C."/>
            <person name="Chen H."/>
            <person name="Xu Z."/>
            <person name="Li H."/>
            <person name="Huang H."/>
            <person name="Zhang F."/>
            <person name="Xu H."/>
            <person name="Li N."/>
            <person name="Zhao C."/>
            <person name="Li S."/>
            <person name="Dong L."/>
            <person name="Huang Y."/>
            <person name="Li L."/>
            <person name="Xi Y."/>
            <person name="Qi Q."/>
            <person name="Li W."/>
            <person name="Zhang B."/>
            <person name="Hu W."/>
            <person name="Zhang Y."/>
            <person name="Tian X."/>
            <person name="Jiao Y."/>
            <person name="Liang X."/>
            <person name="Jin J."/>
            <person name="Gao L."/>
            <person name="Zheng W."/>
            <person name="Hao B."/>
            <person name="Liu S."/>
            <person name="Wang W."/>
            <person name="Yuan L."/>
            <person name="Cao M."/>
            <person name="McDermott J."/>
            <person name="Samudrala R."/>
            <person name="Wang J."/>
            <person name="Wong G.K."/>
            <person name="Yang H."/>
        </authorList>
    </citation>
    <scope>NUCLEOTIDE SEQUENCE [LARGE SCALE GENOMIC DNA]</scope>
</reference>
<feature type="compositionally biased region" description="Pro residues" evidence="1">
    <location>
        <begin position="49"/>
        <end position="71"/>
    </location>
</feature>
<dbReference type="Proteomes" id="UP000007752">
    <property type="component" value="Chromosome 3"/>
</dbReference>
<protein>
    <submittedName>
        <fullName evidence="2">Uncharacterized protein</fullName>
    </submittedName>
</protein>
<organism evidence="2">
    <name type="scientific">Oryza sativa subsp. japonica</name>
    <name type="common">Rice</name>
    <dbReference type="NCBI Taxonomy" id="39947"/>
    <lineage>
        <taxon>Eukaryota</taxon>
        <taxon>Viridiplantae</taxon>
        <taxon>Streptophyta</taxon>
        <taxon>Embryophyta</taxon>
        <taxon>Tracheophyta</taxon>
        <taxon>Spermatophyta</taxon>
        <taxon>Magnoliopsida</taxon>
        <taxon>Liliopsida</taxon>
        <taxon>Poales</taxon>
        <taxon>Poaceae</taxon>
        <taxon>BOP clade</taxon>
        <taxon>Oryzoideae</taxon>
        <taxon>Oryzeae</taxon>
        <taxon>Oryzinae</taxon>
        <taxon>Oryza</taxon>
        <taxon>Oryza sativa</taxon>
    </lineage>
</organism>
<reference evidence="2" key="2">
    <citation type="submission" date="2008-12" db="EMBL/GenBank/DDBJ databases">
        <title>Improved gene annotation of the rice (Oryza sativa) genomes.</title>
        <authorList>
            <person name="Wang J."/>
            <person name="Li R."/>
            <person name="Fan W."/>
            <person name="Huang Q."/>
            <person name="Zhang J."/>
            <person name="Zhou Y."/>
            <person name="Hu Y."/>
            <person name="Zi S."/>
            <person name="Li J."/>
            <person name="Ni P."/>
            <person name="Zheng H."/>
            <person name="Zhang Y."/>
            <person name="Zhao M."/>
            <person name="Hao Q."/>
            <person name="McDermott J."/>
            <person name="Samudrala R."/>
            <person name="Kristiansen K."/>
            <person name="Wong G.K.-S."/>
        </authorList>
    </citation>
    <scope>NUCLEOTIDE SEQUENCE</scope>
</reference>
<dbReference type="AlphaFoldDB" id="B9FBV6"/>
<evidence type="ECO:0000313" key="2">
    <source>
        <dbReference type="EMBL" id="EEE59948.1"/>
    </source>
</evidence>
<gene>
    <name evidence="2" type="ORF">OsJ_12606</name>
</gene>
<feature type="compositionally biased region" description="Gly residues" evidence="1">
    <location>
        <begin position="29"/>
        <end position="38"/>
    </location>
</feature>
<proteinExistence type="predicted"/>
<accession>B9FBV6</accession>
<name>B9FBV6_ORYSJ</name>
<feature type="region of interest" description="Disordered" evidence="1">
    <location>
        <begin position="195"/>
        <end position="214"/>
    </location>
</feature>
<dbReference type="EMBL" id="CM000140">
    <property type="protein sequence ID" value="EEE59948.1"/>
    <property type="molecule type" value="Genomic_DNA"/>
</dbReference>
<feature type="region of interest" description="Disordered" evidence="1">
    <location>
        <begin position="1"/>
        <end position="78"/>
    </location>
</feature>
<sequence length="214" mass="21095">MAHRGGGGRGVRGGEQQQRPPYSGRADPGRGGGGGGGAPPYRPATGSVWPPPGMTPRPGPPPPQYPQPGPPAVVHGEPMPALHHQASYQPGAVYRAPSPGVPVPLGGYARSTPVTIRGASAVALVGSGSVPAGGRAGFLVVLLGAVCHGSGQGGRAEAVRVGDRAGATGSGGVGRGRAGWRGVGGVGQGSCARCPKEGARQPCAARGSERPERR</sequence>
<evidence type="ECO:0000256" key="1">
    <source>
        <dbReference type="SAM" id="MobiDB-lite"/>
    </source>
</evidence>